<dbReference type="Proteomes" id="UP001059596">
    <property type="component" value="Unassembled WGS sequence"/>
</dbReference>
<accession>A0A9P9YHI6</accession>
<gene>
    <name evidence="2" type="ORF">M5D96_010180</name>
</gene>
<keyword evidence="3" id="KW-1185">Reference proteome</keyword>
<dbReference type="EMBL" id="JAMKOV010000014">
    <property type="protein sequence ID" value="KAI8036870.1"/>
    <property type="molecule type" value="Genomic_DNA"/>
</dbReference>
<dbReference type="AlphaFoldDB" id="A0A9P9YHI6"/>
<evidence type="ECO:0000313" key="2">
    <source>
        <dbReference type="EMBL" id="KAI8036870.1"/>
    </source>
</evidence>
<feature type="compositionally biased region" description="Acidic residues" evidence="1">
    <location>
        <begin position="1"/>
        <end position="11"/>
    </location>
</feature>
<sequence>MGMPQYDEETGTPDSTKDSTEMLRGVTYRPPGSATGGASSFRPQPQRQRSVNCLGGCSERKGSSVSSREPLSSILHSILHTSTVLVRWFKGGANGYGINSGSGRSVLTPFRLLQHDVHCMVACLTATKTTKPAGDDEVHRSANFSLSTLSAFQYNN</sequence>
<evidence type="ECO:0000313" key="3">
    <source>
        <dbReference type="Proteomes" id="UP001059596"/>
    </source>
</evidence>
<protein>
    <submittedName>
        <fullName evidence="2">Uncharacterized protein</fullName>
    </submittedName>
</protein>
<reference evidence="2" key="1">
    <citation type="journal article" date="2023" name="Genome Biol. Evol.">
        <title>Long-read-based Genome Assembly of Drosophila gunungcola Reveals Fewer Chemosensory Genes in Flower-breeding Species.</title>
        <authorList>
            <person name="Negi A."/>
            <person name="Liao B.Y."/>
            <person name="Yeh S.D."/>
        </authorList>
    </citation>
    <scope>NUCLEOTIDE SEQUENCE</scope>
    <source>
        <strain evidence="2">Sukarami</strain>
    </source>
</reference>
<evidence type="ECO:0000256" key="1">
    <source>
        <dbReference type="SAM" id="MobiDB-lite"/>
    </source>
</evidence>
<name>A0A9P9YHI6_9MUSC</name>
<comment type="caution">
    <text evidence="2">The sequence shown here is derived from an EMBL/GenBank/DDBJ whole genome shotgun (WGS) entry which is preliminary data.</text>
</comment>
<organism evidence="2 3">
    <name type="scientific">Drosophila gunungcola</name>
    <name type="common">fruit fly</name>
    <dbReference type="NCBI Taxonomy" id="103775"/>
    <lineage>
        <taxon>Eukaryota</taxon>
        <taxon>Metazoa</taxon>
        <taxon>Ecdysozoa</taxon>
        <taxon>Arthropoda</taxon>
        <taxon>Hexapoda</taxon>
        <taxon>Insecta</taxon>
        <taxon>Pterygota</taxon>
        <taxon>Neoptera</taxon>
        <taxon>Endopterygota</taxon>
        <taxon>Diptera</taxon>
        <taxon>Brachycera</taxon>
        <taxon>Muscomorpha</taxon>
        <taxon>Ephydroidea</taxon>
        <taxon>Drosophilidae</taxon>
        <taxon>Drosophila</taxon>
        <taxon>Sophophora</taxon>
    </lineage>
</organism>
<proteinExistence type="predicted"/>
<feature type="compositionally biased region" description="Polar residues" evidence="1">
    <location>
        <begin position="36"/>
        <end position="51"/>
    </location>
</feature>
<feature type="region of interest" description="Disordered" evidence="1">
    <location>
        <begin position="1"/>
        <end position="69"/>
    </location>
</feature>